<feature type="transmembrane region" description="Helical" evidence="1">
    <location>
        <begin position="12"/>
        <end position="32"/>
    </location>
</feature>
<keyword evidence="1" id="KW-0472">Membrane</keyword>
<accession>A0A382FB04</accession>
<dbReference type="EMBL" id="UINC01049025">
    <property type="protein sequence ID" value="SVB60278.1"/>
    <property type="molecule type" value="Genomic_DNA"/>
</dbReference>
<protein>
    <submittedName>
        <fullName evidence="2">Uncharacterized protein</fullName>
    </submittedName>
</protein>
<gene>
    <name evidence="2" type="ORF">METZ01_LOCUS213132</name>
</gene>
<reference evidence="2" key="1">
    <citation type="submission" date="2018-05" db="EMBL/GenBank/DDBJ databases">
        <authorList>
            <person name="Lanie J.A."/>
            <person name="Ng W.-L."/>
            <person name="Kazmierczak K.M."/>
            <person name="Andrzejewski T.M."/>
            <person name="Davidsen T.M."/>
            <person name="Wayne K.J."/>
            <person name="Tettelin H."/>
            <person name="Glass J.I."/>
            <person name="Rusch D."/>
            <person name="Podicherti R."/>
            <person name="Tsui H.-C.T."/>
            <person name="Winkler M.E."/>
        </authorList>
    </citation>
    <scope>NUCLEOTIDE SEQUENCE</scope>
</reference>
<sequence>MEEDKKTITTLGVFFLVIGAVTVSLIFLSLFLS</sequence>
<keyword evidence="1" id="KW-1133">Transmembrane helix</keyword>
<proteinExistence type="predicted"/>
<evidence type="ECO:0000313" key="2">
    <source>
        <dbReference type="EMBL" id="SVB60278.1"/>
    </source>
</evidence>
<dbReference type="AlphaFoldDB" id="A0A382FB04"/>
<organism evidence="2">
    <name type="scientific">marine metagenome</name>
    <dbReference type="NCBI Taxonomy" id="408172"/>
    <lineage>
        <taxon>unclassified sequences</taxon>
        <taxon>metagenomes</taxon>
        <taxon>ecological metagenomes</taxon>
    </lineage>
</organism>
<evidence type="ECO:0000256" key="1">
    <source>
        <dbReference type="SAM" id="Phobius"/>
    </source>
</evidence>
<keyword evidence="1" id="KW-0812">Transmembrane</keyword>
<name>A0A382FB04_9ZZZZ</name>